<sequence length="149" mass="16105">MDKEAGDGAELCGTAARLRIAVGRITRRLRQGHASGELTLSEVSVLARLDGQGPATPGALAELERVRPQAMGTTLAALEERGLVARRPDAEDGRRVVMSATTAGRSILDDRRSESTQRISHVLTAEFTAAERRRLLDAVPLLERLAERL</sequence>
<dbReference type="Gene3D" id="1.10.10.10">
    <property type="entry name" value="Winged helix-like DNA-binding domain superfamily/Winged helix DNA-binding domain"/>
    <property type="match status" value="1"/>
</dbReference>
<keyword evidence="1" id="KW-0805">Transcription regulation</keyword>
<evidence type="ECO:0000256" key="1">
    <source>
        <dbReference type="ARBA" id="ARBA00023015"/>
    </source>
</evidence>
<dbReference type="Proteomes" id="UP001601992">
    <property type="component" value="Unassembled WGS sequence"/>
</dbReference>
<reference evidence="5 6" key="1">
    <citation type="submission" date="2024-10" db="EMBL/GenBank/DDBJ databases">
        <title>The Natural Products Discovery Center: Release of the First 8490 Sequenced Strains for Exploring Actinobacteria Biosynthetic Diversity.</title>
        <authorList>
            <person name="Kalkreuter E."/>
            <person name="Kautsar S.A."/>
            <person name="Yang D."/>
            <person name="Bader C.D."/>
            <person name="Teijaro C.N."/>
            <person name="Fluegel L."/>
            <person name="Davis C.M."/>
            <person name="Simpson J.R."/>
            <person name="Lauterbach L."/>
            <person name="Steele A.D."/>
            <person name="Gui C."/>
            <person name="Meng S."/>
            <person name="Li G."/>
            <person name="Viehrig K."/>
            <person name="Ye F."/>
            <person name="Su P."/>
            <person name="Kiefer A.F."/>
            <person name="Nichols A."/>
            <person name="Cepeda A.J."/>
            <person name="Yan W."/>
            <person name="Fan B."/>
            <person name="Jiang Y."/>
            <person name="Adhikari A."/>
            <person name="Zheng C.-J."/>
            <person name="Schuster L."/>
            <person name="Cowan T.M."/>
            <person name="Smanski M.J."/>
            <person name="Chevrette M.G."/>
            <person name="De Carvalho L.P.S."/>
            <person name="Shen B."/>
        </authorList>
    </citation>
    <scope>NUCLEOTIDE SEQUENCE [LARGE SCALE GENOMIC DNA]</scope>
    <source>
        <strain evidence="5 6">NPDC002593</strain>
    </source>
</reference>
<dbReference type="Pfam" id="PF01047">
    <property type="entry name" value="MarR"/>
    <property type="match status" value="1"/>
</dbReference>
<dbReference type="InterPro" id="IPR023187">
    <property type="entry name" value="Tscrpt_reg_MarR-type_CS"/>
</dbReference>
<evidence type="ECO:0000259" key="4">
    <source>
        <dbReference type="PROSITE" id="PS50995"/>
    </source>
</evidence>
<comment type="caution">
    <text evidence="5">The sequence shown here is derived from an EMBL/GenBank/DDBJ whole genome shotgun (WGS) entry which is preliminary data.</text>
</comment>
<evidence type="ECO:0000313" key="5">
    <source>
        <dbReference type="EMBL" id="MFF3571068.1"/>
    </source>
</evidence>
<dbReference type="InterPro" id="IPR000835">
    <property type="entry name" value="HTH_MarR-typ"/>
</dbReference>
<dbReference type="InterPro" id="IPR036390">
    <property type="entry name" value="WH_DNA-bd_sf"/>
</dbReference>
<keyword evidence="6" id="KW-1185">Reference proteome</keyword>
<name>A0ABW6S449_9NOCA</name>
<dbReference type="Gene3D" id="1.10.287.100">
    <property type="match status" value="1"/>
</dbReference>
<accession>A0ABW6S449</accession>
<dbReference type="InterPro" id="IPR036388">
    <property type="entry name" value="WH-like_DNA-bd_sf"/>
</dbReference>
<dbReference type="PANTHER" id="PTHR39515">
    <property type="entry name" value="CONSERVED PROTEIN"/>
    <property type="match status" value="1"/>
</dbReference>
<proteinExistence type="predicted"/>
<evidence type="ECO:0000256" key="3">
    <source>
        <dbReference type="ARBA" id="ARBA00023163"/>
    </source>
</evidence>
<gene>
    <name evidence="5" type="ORF">ACFYXQ_25130</name>
</gene>
<feature type="domain" description="HTH marR-type" evidence="4">
    <location>
        <begin position="15"/>
        <end position="149"/>
    </location>
</feature>
<dbReference type="SUPFAM" id="SSF46785">
    <property type="entry name" value="Winged helix' DNA-binding domain"/>
    <property type="match status" value="1"/>
</dbReference>
<dbReference type="SMART" id="SM00347">
    <property type="entry name" value="HTH_MARR"/>
    <property type="match status" value="1"/>
</dbReference>
<dbReference type="RefSeq" id="WP_387405184.1">
    <property type="nucleotide sequence ID" value="NZ_JBIAQY010000009.1"/>
</dbReference>
<dbReference type="PROSITE" id="PS01117">
    <property type="entry name" value="HTH_MARR_1"/>
    <property type="match status" value="1"/>
</dbReference>
<evidence type="ECO:0000313" key="6">
    <source>
        <dbReference type="Proteomes" id="UP001601992"/>
    </source>
</evidence>
<dbReference type="EMBL" id="JBIAQY010000009">
    <property type="protein sequence ID" value="MFF3571068.1"/>
    <property type="molecule type" value="Genomic_DNA"/>
</dbReference>
<dbReference type="PROSITE" id="PS50995">
    <property type="entry name" value="HTH_MARR_2"/>
    <property type="match status" value="1"/>
</dbReference>
<organism evidence="5 6">
    <name type="scientific">Nocardia jiangxiensis</name>
    <dbReference type="NCBI Taxonomy" id="282685"/>
    <lineage>
        <taxon>Bacteria</taxon>
        <taxon>Bacillati</taxon>
        <taxon>Actinomycetota</taxon>
        <taxon>Actinomycetes</taxon>
        <taxon>Mycobacteriales</taxon>
        <taxon>Nocardiaceae</taxon>
        <taxon>Nocardia</taxon>
    </lineage>
</organism>
<dbReference type="InterPro" id="IPR052526">
    <property type="entry name" value="HTH-type_Bedaq_tolerance"/>
</dbReference>
<evidence type="ECO:0000256" key="2">
    <source>
        <dbReference type="ARBA" id="ARBA00023125"/>
    </source>
</evidence>
<dbReference type="PANTHER" id="PTHR39515:SF2">
    <property type="entry name" value="HTH-TYPE TRANSCRIPTIONAL REGULATOR RV0880"/>
    <property type="match status" value="1"/>
</dbReference>
<protein>
    <submittedName>
        <fullName evidence="5">MarR family winged helix-turn-helix transcriptional regulator</fullName>
    </submittedName>
</protein>
<keyword evidence="2" id="KW-0238">DNA-binding</keyword>
<keyword evidence="3" id="KW-0804">Transcription</keyword>